<accession>A0AAD5T4B8</accession>
<organism evidence="2 3">
    <name type="scientific">Physocladia obscura</name>
    <dbReference type="NCBI Taxonomy" id="109957"/>
    <lineage>
        <taxon>Eukaryota</taxon>
        <taxon>Fungi</taxon>
        <taxon>Fungi incertae sedis</taxon>
        <taxon>Chytridiomycota</taxon>
        <taxon>Chytridiomycota incertae sedis</taxon>
        <taxon>Chytridiomycetes</taxon>
        <taxon>Chytridiales</taxon>
        <taxon>Chytriomycetaceae</taxon>
        <taxon>Physocladia</taxon>
    </lineage>
</organism>
<dbReference type="InterPro" id="IPR037696">
    <property type="entry name" value="CCDC77"/>
</dbReference>
<protein>
    <submittedName>
        <fullName evidence="2">Coiled-coil domain-containing protein 77</fullName>
    </submittedName>
</protein>
<gene>
    <name evidence="2" type="primary">CCDC77</name>
    <name evidence="2" type="ORF">HK100_011150</name>
</gene>
<feature type="coiled-coil region" evidence="1">
    <location>
        <begin position="166"/>
        <end position="329"/>
    </location>
</feature>
<reference evidence="2" key="1">
    <citation type="submission" date="2020-05" db="EMBL/GenBank/DDBJ databases">
        <title>Phylogenomic resolution of chytrid fungi.</title>
        <authorList>
            <person name="Stajich J.E."/>
            <person name="Amses K."/>
            <person name="Simmons R."/>
            <person name="Seto K."/>
            <person name="Myers J."/>
            <person name="Bonds A."/>
            <person name="Quandt C.A."/>
            <person name="Barry K."/>
            <person name="Liu P."/>
            <person name="Grigoriev I."/>
            <person name="Longcore J.E."/>
            <person name="James T.Y."/>
        </authorList>
    </citation>
    <scope>NUCLEOTIDE SEQUENCE</scope>
    <source>
        <strain evidence="2">JEL0513</strain>
    </source>
</reference>
<keyword evidence="3" id="KW-1185">Reference proteome</keyword>
<evidence type="ECO:0000313" key="3">
    <source>
        <dbReference type="Proteomes" id="UP001211907"/>
    </source>
</evidence>
<evidence type="ECO:0000313" key="2">
    <source>
        <dbReference type="EMBL" id="KAJ3124676.1"/>
    </source>
</evidence>
<dbReference type="Proteomes" id="UP001211907">
    <property type="component" value="Unassembled WGS sequence"/>
</dbReference>
<dbReference type="AlphaFoldDB" id="A0AAD5T4B8"/>
<proteinExistence type="predicted"/>
<name>A0AAD5T4B8_9FUNG</name>
<dbReference type="PANTHER" id="PTHR22091">
    <property type="entry name" value="COILED-COIL DOMAIN-CONTAINING PROTEIN 77"/>
    <property type="match status" value="1"/>
</dbReference>
<sequence length="431" mass="50736">MAVSAAAAMAMADNNISLVEYYRSRLGMLGYRFKRVEADFQDSIDKVESLKISHRDHHELAWQVHRREAEVAEIQQALSDAQVQVFDERKQLLRIIAENDQLKIQELKDRKKIRYLLSITGNLEPEITYFRDRLDKRLVKIGSEDGISKLPPSALATRISAQDRDIIILEDEIESMKLTISSLQTQLEEQKKSYEEIIIGLHRDRQTLLEEEQIRRAHESKKMEQLLDKNDNLRQLNRENVRELLHLKKSQHQNERRLVEEKMKLTNEILELKAKYAEEKDRVDRVERVVEAKLLQKHDDVATDLRIQLQRSEDELRVHKKKIETLEKGTQKRTQVMDNRIEILTKNYNSLRRRRDYEIEGFTNDILLLRKQLKVLEKSILKYGPLEDRELVLLNLARETSNRAAQISSDLHGLKSKMMNAENDLRTLIIP</sequence>
<evidence type="ECO:0000256" key="1">
    <source>
        <dbReference type="SAM" id="Coils"/>
    </source>
</evidence>
<dbReference type="PANTHER" id="PTHR22091:SF1">
    <property type="entry name" value="COILED-COIL DOMAIN-CONTAINING PROTEIN 77"/>
    <property type="match status" value="1"/>
</dbReference>
<dbReference type="EMBL" id="JADGJH010000657">
    <property type="protein sequence ID" value="KAJ3124676.1"/>
    <property type="molecule type" value="Genomic_DNA"/>
</dbReference>
<comment type="caution">
    <text evidence="2">The sequence shown here is derived from an EMBL/GenBank/DDBJ whole genome shotgun (WGS) entry which is preliminary data.</text>
</comment>
<keyword evidence="1" id="KW-0175">Coiled coil</keyword>